<dbReference type="Pfam" id="PF16575">
    <property type="entry name" value="CLP1_P"/>
    <property type="match status" value="1"/>
</dbReference>
<dbReference type="HAMAP" id="MF_03035">
    <property type="entry name" value="Clp1"/>
    <property type="match status" value="1"/>
</dbReference>
<feature type="domain" description="Clp1 C-terminal" evidence="9">
    <location>
        <begin position="303"/>
        <end position="431"/>
    </location>
</feature>
<gene>
    <name evidence="8" type="primary">CLP1</name>
    <name evidence="12" type="ORF">HK103_002964</name>
</gene>
<feature type="domain" description="Clp1 P-loop" evidence="11">
    <location>
        <begin position="113"/>
        <end position="300"/>
    </location>
</feature>
<dbReference type="GO" id="GO:0006388">
    <property type="term" value="P:tRNA splicing, via endonucleolytic cleavage and ligation"/>
    <property type="evidence" value="ECO:0007669"/>
    <property type="project" value="TreeGrafter"/>
</dbReference>
<evidence type="ECO:0000256" key="6">
    <source>
        <dbReference type="ARBA" id="ARBA00022840"/>
    </source>
</evidence>
<comment type="function">
    <text evidence="8">Required for endonucleolytic cleavage during polyadenylation-dependent pre-mRNA 3'-end formation.</text>
</comment>
<dbReference type="InterPro" id="IPR027417">
    <property type="entry name" value="P-loop_NTPase"/>
</dbReference>
<dbReference type="InterPro" id="IPR045116">
    <property type="entry name" value="Clp1/Grc3"/>
</dbReference>
<dbReference type="SUPFAM" id="SSF52540">
    <property type="entry name" value="P-loop containing nucleoside triphosphate hydrolases"/>
    <property type="match status" value="1"/>
</dbReference>
<dbReference type="Pfam" id="PF06807">
    <property type="entry name" value="Clp1"/>
    <property type="match status" value="1"/>
</dbReference>
<keyword evidence="5 8" id="KW-0547">Nucleotide-binding</keyword>
<comment type="subcellular location">
    <subcellularLocation>
        <location evidence="1 8">Nucleus</location>
    </subcellularLocation>
</comment>
<feature type="binding site" evidence="8">
    <location>
        <position position="54"/>
    </location>
    <ligand>
        <name>ATP</name>
        <dbReference type="ChEBI" id="CHEBI:30616"/>
    </ligand>
</feature>
<organism evidence="12 13">
    <name type="scientific">Boothiomyces macroporosus</name>
    <dbReference type="NCBI Taxonomy" id="261099"/>
    <lineage>
        <taxon>Eukaryota</taxon>
        <taxon>Fungi</taxon>
        <taxon>Fungi incertae sedis</taxon>
        <taxon>Chytridiomycota</taxon>
        <taxon>Chytridiomycota incertae sedis</taxon>
        <taxon>Chytridiomycetes</taxon>
        <taxon>Rhizophydiales</taxon>
        <taxon>Terramycetaceae</taxon>
        <taxon>Boothiomyces</taxon>
    </lineage>
</organism>
<dbReference type="EMBL" id="JADGKB010000021">
    <property type="protein sequence ID" value="KAJ3259077.1"/>
    <property type="molecule type" value="Genomic_DNA"/>
</dbReference>
<proteinExistence type="inferred from homology"/>
<evidence type="ECO:0000256" key="3">
    <source>
        <dbReference type="ARBA" id="ARBA00019824"/>
    </source>
</evidence>
<evidence type="ECO:0000256" key="2">
    <source>
        <dbReference type="ARBA" id="ARBA00018706"/>
    </source>
</evidence>
<dbReference type="GO" id="GO:0005849">
    <property type="term" value="C:mRNA cleavage factor complex"/>
    <property type="evidence" value="ECO:0007669"/>
    <property type="project" value="UniProtKB-UniRule"/>
</dbReference>
<dbReference type="InterPro" id="IPR032324">
    <property type="entry name" value="Clp1_N"/>
</dbReference>
<evidence type="ECO:0000256" key="1">
    <source>
        <dbReference type="ARBA" id="ARBA00004123"/>
    </source>
</evidence>
<dbReference type="AlphaFoldDB" id="A0AAD5Y6L7"/>
<dbReference type="PANTHER" id="PTHR12755:SF6">
    <property type="entry name" value="POLYRIBONUCLEOTIDE 5'-HYDROXYL-KINASE CLP1"/>
    <property type="match status" value="1"/>
</dbReference>
<evidence type="ECO:0000256" key="7">
    <source>
        <dbReference type="ARBA" id="ARBA00023242"/>
    </source>
</evidence>
<dbReference type="Gene3D" id="2.60.120.1030">
    <property type="entry name" value="Clp1, DNA binding domain"/>
    <property type="match status" value="1"/>
</dbReference>
<dbReference type="InterPro" id="IPR038238">
    <property type="entry name" value="Clp1_C_sf"/>
</dbReference>
<dbReference type="FunFam" id="2.60.120.1030:FF:000001">
    <property type="entry name" value="Protein CLP1 homolog 5"/>
    <property type="match status" value="1"/>
</dbReference>
<evidence type="ECO:0000256" key="8">
    <source>
        <dbReference type="HAMAP-Rule" id="MF_03035"/>
    </source>
</evidence>
<comment type="subunit">
    <text evidence="8">Component of a pre-mRNA cleavage factor complex. Interacts directly with PCF11.</text>
</comment>
<protein>
    <recommendedName>
        <fullName evidence="3">Polynucleotide 5'-hydroxyl-kinase GRC3</fullName>
    </recommendedName>
    <alternativeName>
        <fullName evidence="2">Polynucleotide 5'-hydroxyl-kinase grc3</fullName>
    </alternativeName>
</protein>
<evidence type="ECO:0000313" key="13">
    <source>
        <dbReference type="Proteomes" id="UP001210925"/>
    </source>
</evidence>
<dbReference type="Proteomes" id="UP001210925">
    <property type="component" value="Unassembled WGS sequence"/>
</dbReference>
<keyword evidence="7 8" id="KW-0539">Nucleus</keyword>
<name>A0AAD5Y6L7_9FUNG</name>
<keyword evidence="6 8" id="KW-0067">ATP-binding</keyword>
<evidence type="ECO:0000259" key="9">
    <source>
        <dbReference type="Pfam" id="PF06807"/>
    </source>
</evidence>
<comment type="caution">
    <text evidence="12">The sequence shown here is derived from an EMBL/GenBank/DDBJ whole genome shotgun (WGS) entry which is preliminary data.</text>
</comment>
<sequence>MSVKKREWTLKPNEEFRFEVEPKQTLTVKLTEGKAELFGTELAVDYEYQFQGKKLGIFTWHGCKLETSGPAISEYIGSETMMNEHLNMHFALENLRIQAKKENRNGPRVMIVGSSDTGKTTLAKTLINYGTRHQRTPILCDIDPKSGLISLPGTISCMVITRPIDVEEELNANIYKTSPIAYYYGSNIFDKQEFYLLLVNNIKDSIEKKLDNDDKIRSDGIIVDTPCEFVEQQGIEILKEAIELLKIDCVIVIGNERISSILTQAGKSVIKLQKSGGIASRDKIWHRQIQAKRIKEYFYGKDLTPFSQTVSFNDIIVRQIKKGMLAPSSALPIGMETNPNSINFVKIETSEILLHSILVVSFVPLPGTDDEGNIKLYTPEEETELLKKSNVCGFVYISEVDEVKRKMTVLGPNPGRLPKTFFVMGELKWLDS</sequence>
<dbReference type="InterPro" id="IPR038239">
    <property type="entry name" value="Clp1_N_sf"/>
</dbReference>
<keyword evidence="13" id="KW-1185">Reference proteome</keyword>
<dbReference type="Gene3D" id="3.40.50.300">
    <property type="entry name" value="P-loop containing nucleotide triphosphate hydrolases"/>
    <property type="match status" value="1"/>
</dbReference>
<dbReference type="InterPro" id="IPR010655">
    <property type="entry name" value="Clp1_C"/>
</dbReference>
<dbReference type="Gene3D" id="2.40.30.330">
    <property type="entry name" value="Pre-mRNA cleavage complex subunit Clp1, C-terminal domain"/>
    <property type="match status" value="1"/>
</dbReference>
<evidence type="ECO:0000313" key="12">
    <source>
        <dbReference type="EMBL" id="KAJ3259077.1"/>
    </source>
</evidence>
<dbReference type="GO" id="GO:0005524">
    <property type="term" value="F:ATP binding"/>
    <property type="evidence" value="ECO:0007669"/>
    <property type="project" value="UniProtKB-UniRule"/>
</dbReference>
<reference evidence="12" key="1">
    <citation type="submission" date="2020-05" db="EMBL/GenBank/DDBJ databases">
        <title>Phylogenomic resolution of chytrid fungi.</title>
        <authorList>
            <person name="Stajich J.E."/>
            <person name="Amses K."/>
            <person name="Simmons R."/>
            <person name="Seto K."/>
            <person name="Myers J."/>
            <person name="Bonds A."/>
            <person name="Quandt C.A."/>
            <person name="Barry K."/>
            <person name="Liu P."/>
            <person name="Grigoriev I."/>
            <person name="Longcore J.E."/>
            <person name="James T.Y."/>
        </authorList>
    </citation>
    <scope>NUCLEOTIDE SEQUENCE</scope>
    <source>
        <strain evidence="12">PLAUS21</strain>
    </source>
</reference>
<dbReference type="GO" id="GO:0051731">
    <property type="term" value="F:polynucleotide 5'-hydroxyl-kinase activity"/>
    <property type="evidence" value="ECO:0007669"/>
    <property type="project" value="InterPro"/>
</dbReference>
<comment type="similarity">
    <text evidence="8">Belongs to the Clp1 family. Clp1 subfamily.</text>
</comment>
<dbReference type="InterPro" id="IPR028606">
    <property type="entry name" value="Clp1"/>
</dbReference>
<evidence type="ECO:0000259" key="11">
    <source>
        <dbReference type="Pfam" id="PF16575"/>
    </source>
</evidence>
<dbReference type="Pfam" id="PF16573">
    <property type="entry name" value="CLP1_N"/>
    <property type="match status" value="1"/>
</dbReference>
<feature type="binding site" evidence="8">
    <location>
        <position position="15"/>
    </location>
    <ligand>
        <name>ATP</name>
        <dbReference type="ChEBI" id="CHEBI:30616"/>
    </ligand>
</feature>
<evidence type="ECO:0000259" key="10">
    <source>
        <dbReference type="Pfam" id="PF16573"/>
    </source>
</evidence>
<accession>A0AAD5Y6L7</accession>
<dbReference type="GO" id="GO:0031124">
    <property type="term" value="P:mRNA 3'-end processing"/>
    <property type="evidence" value="ECO:0007669"/>
    <property type="project" value="UniProtKB-UniRule"/>
</dbReference>
<keyword evidence="4 8" id="KW-0507">mRNA processing</keyword>
<evidence type="ECO:0000256" key="4">
    <source>
        <dbReference type="ARBA" id="ARBA00022664"/>
    </source>
</evidence>
<dbReference type="PANTHER" id="PTHR12755">
    <property type="entry name" value="CLEAVAGE/POLYADENYLATION FACTOR IA SUBUNIT CLP1P"/>
    <property type="match status" value="1"/>
</dbReference>
<feature type="domain" description="Clp1 N-terminal" evidence="10">
    <location>
        <begin position="9"/>
        <end position="99"/>
    </location>
</feature>
<feature type="binding site" evidence="8">
    <location>
        <begin position="116"/>
        <end position="121"/>
    </location>
    <ligand>
        <name>ATP</name>
        <dbReference type="ChEBI" id="CHEBI:30616"/>
    </ligand>
</feature>
<dbReference type="InterPro" id="IPR032319">
    <property type="entry name" value="CLP1_P"/>
</dbReference>
<evidence type="ECO:0000256" key="5">
    <source>
        <dbReference type="ARBA" id="ARBA00022741"/>
    </source>
</evidence>